<feature type="transmembrane region" description="Helical" evidence="7">
    <location>
        <begin position="82"/>
        <end position="100"/>
    </location>
</feature>
<protein>
    <submittedName>
        <fullName evidence="9">Rhomboid family intramembrane serine protease</fullName>
    </submittedName>
</protein>
<gene>
    <name evidence="9" type="ORF">IAC44_05240</name>
</gene>
<evidence type="ECO:0000256" key="1">
    <source>
        <dbReference type="ARBA" id="ARBA00004141"/>
    </source>
</evidence>
<evidence type="ECO:0000256" key="2">
    <source>
        <dbReference type="ARBA" id="ARBA00009045"/>
    </source>
</evidence>
<feature type="transmembrane region" description="Helical" evidence="7">
    <location>
        <begin position="43"/>
        <end position="70"/>
    </location>
</feature>
<sequence>MPELSVLLLFIAMFVVSIRGFRDPVFFRKYLFEVSDVKYKKEYYRLITCGFLHVDWMHLLFNAITLYFFYSIPFGVLGEVRFFVLYFVGLGLSGYFSYLIHRNDSGYAAVGASGAVSAVLFSAIVLRPKLELIIFPIPIPIPGYIFAVAYLLYTTYGMRRSWGNVGHAAHLGGAAAGVLLTLLMEPRAWHLHPWMVGIILTLLVVLIVWELKRRRIL</sequence>
<dbReference type="InterPro" id="IPR050925">
    <property type="entry name" value="Rhomboid_protease_S54"/>
</dbReference>
<feature type="transmembrane region" description="Helical" evidence="7">
    <location>
        <begin position="190"/>
        <end position="209"/>
    </location>
</feature>
<evidence type="ECO:0000256" key="3">
    <source>
        <dbReference type="ARBA" id="ARBA00022692"/>
    </source>
</evidence>
<comment type="similarity">
    <text evidence="2">Belongs to the peptidase S54 family.</text>
</comment>
<comment type="caution">
    <text evidence="9">The sequence shown here is derived from an EMBL/GenBank/DDBJ whole genome shotgun (WGS) entry which is preliminary data.</text>
</comment>
<evidence type="ECO:0000256" key="6">
    <source>
        <dbReference type="ARBA" id="ARBA00023136"/>
    </source>
</evidence>
<keyword evidence="3 7" id="KW-0812">Transmembrane</keyword>
<dbReference type="Gene3D" id="1.20.1540.10">
    <property type="entry name" value="Rhomboid-like"/>
    <property type="match status" value="1"/>
</dbReference>
<evidence type="ECO:0000256" key="4">
    <source>
        <dbReference type="ARBA" id="ARBA00022801"/>
    </source>
</evidence>
<name>A0A9D1HA59_9FLAO</name>
<reference evidence="9" key="2">
    <citation type="journal article" date="2021" name="PeerJ">
        <title>Extensive microbial diversity within the chicken gut microbiome revealed by metagenomics and culture.</title>
        <authorList>
            <person name="Gilroy R."/>
            <person name="Ravi A."/>
            <person name="Getino M."/>
            <person name="Pursley I."/>
            <person name="Horton D.L."/>
            <person name="Alikhan N.F."/>
            <person name="Baker D."/>
            <person name="Gharbi K."/>
            <person name="Hall N."/>
            <person name="Watson M."/>
            <person name="Adriaenssens E.M."/>
            <person name="Foster-Nyarko E."/>
            <person name="Jarju S."/>
            <person name="Secka A."/>
            <person name="Antonio M."/>
            <person name="Oren A."/>
            <person name="Chaudhuri R.R."/>
            <person name="La Ragione R."/>
            <person name="Hildebrand F."/>
            <person name="Pallen M.J."/>
        </authorList>
    </citation>
    <scope>NUCLEOTIDE SEQUENCE</scope>
    <source>
        <strain evidence="9">1383</strain>
    </source>
</reference>
<reference evidence="9" key="1">
    <citation type="submission" date="2020-10" db="EMBL/GenBank/DDBJ databases">
        <authorList>
            <person name="Gilroy R."/>
        </authorList>
    </citation>
    <scope>NUCLEOTIDE SEQUENCE</scope>
    <source>
        <strain evidence="9">1383</strain>
    </source>
</reference>
<dbReference type="PANTHER" id="PTHR43731:SF14">
    <property type="entry name" value="PRESENILIN-ASSOCIATED RHOMBOID-LIKE PROTEIN, MITOCHONDRIAL"/>
    <property type="match status" value="1"/>
</dbReference>
<keyword evidence="6 7" id="KW-0472">Membrane</keyword>
<keyword evidence="4" id="KW-0378">Hydrolase</keyword>
<feature type="transmembrane region" description="Helical" evidence="7">
    <location>
        <begin position="6"/>
        <end position="22"/>
    </location>
</feature>
<dbReference type="GO" id="GO:0006508">
    <property type="term" value="P:proteolysis"/>
    <property type="evidence" value="ECO:0007669"/>
    <property type="project" value="UniProtKB-KW"/>
</dbReference>
<comment type="subcellular location">
    <subcellularLocation>
        <location evidence="1">Membrane</location>
        <topology evidence="1">Multi-pass membrane protein</topology>
    </subcellularLocation>
</comment>
<dbReference type="PANTHER" id="PTHR43731">
    <property type="entry name" value="RHOMBOID PROTEASE"/>
    <property type="match status" value="1"/>
</dbReference>
<organism evidence="9 10">
    <name type="scientific">Candidatus Merdimorpha stercoravium</name>
    <dbReference type="NCBI Taxonomy" id="2840863"/>
    <lineage>
        <taxon>Bacteria</taxon>
        <taxon>Pseudomonadati</taxon>
        <taxon>Bacteroidota</taxon>
        <taxon>Flavobacteriia</taxon>
        <taxon>Flavobacteriales</taxon>
        <taxon>Candidatus Merdimorpha</taxon>
    </lineage>
</organism>
<keyword evidence="5 7" id="KW-1133">Transmembrane helix</keyword>
<evidence type="ECO:0000313" key="10">
    <source>
        <dbReference type="Proteomes" id="UP000824161"/>
    </source>
</evidence>
<dbReference type="GO" id="GO:0016020">
    <property type="term" value="C:membrane"/>
    <property type="evidence" value="ECO:0007669"/>
    <property type="project" value="UniProtKB-SubCell"/>
</dbReference>
<proteinExistence type="inferred from homology"/>
<dbReference type="InterPro" id="IPR022764">
    <property type="entry name" value="Peptidase_S54_rhomboid_dom"/>
</dbReference>
<dbReference type="GO" id="GO:0004252">
    <property type="term" value="F:serine-type endopeptidase activity"/>
    <property type="evidence" value="ECO:0007669"/>
    <property type="project" value="InterPro"/>
</dbReference>
<dbReference type="EMBL" id="DVLY01000130">
    <property type="protein sequence ID" value="HIT98228.1"/>
    <property type="molecule type" value="Genomic_DNA"/>
</dbReference>
<accession>A0A9D1HA59</accession>
<evidence type="ECO:0000256" key="7">
    <source>
        <dbReference type="SAM" id="Phobius"/>
    </source>
</evidence>
<dbReference type="InterPro" id="IPR035952">
    <property type="entry name" value="Rhomboid-like_sf"/>
</dbReference>
<dbReference type="Pfam" id="PF01694">
    <property type="entry name" value="Rhomboid"/>
    <property type="match status" value="1"/>
</dbReference>
<dbReference type="Proteomes" id="UP000824161">
    <property type="component" value="Unassembled WGS sequence"/>
</dbReference>
<feature type="transmembrane region" description="Helical" evidence="7">
    <location>
        <begin position="165"/>
        <end position="184"/>
    </location>
</feature>
<feature type="domain" description="Peptidase S54 rhomboid" evidence="8">
    <location>
        <begin position="41"/>
        <end position="184"/>
    </location>
</feature>
<dbReference type="AlphaFoldDB" id="A0A9D1HA59"/>
<evidence type="ECO:0000259" key="8">
    <source>
        <dbReference type="Pfam" id="PF01694"/>
    </source>
</evidence>
<evidence type="ECO:0000256" key="5">
    <source>
        <dbReference type="ARBA" id="ARBA00022989"/>
    </source>
</evidence>
<dbReference type="SUPFAM" id="SSF144091">
    <property type="entry name" value="Rhomboid-like"/>
    <property type="match status" value="1"/>
</dbReference>
<evidence type="ECO:0000313" key="9">
    <source>
        <dbReference type="EMBL" id="HIT98228.1"/>
    </source>
</evidence>
<feature type="transmembrane region" description="Helical" evidence="7">
    <location>
        <begin position="107"/>
        <end position="126"/>
    </location>
</feature>
<keyword evidence="9" id="KW-0645">Protease</keyword>
<feature type="transmembrane region" description="Helical" evidence="7">
    <location>
        <begin position="132"/>
        <end position="153"/>
    </location>
</feature>